<feature type="domain" description="Beta-lactamase-related" evidence="1">
    <location>
        <begin position="18"/>
        <end position="363"/>
    </location>
</feature>
<evidence type="ECO:0000313" key="3">
    <source>
        <dbReference type="Proteomes" id="UP000624404"/>
    </source>
</evidence>
<reference evidence="2" key="1">
    <citation type="submission" date="2020-10" db="EMBL/GenBank/DDBJ databases">
        <authorList>
            <person name="Kusch S."/>
        </authorList>
    </citation>
    <scope>NUCLEOTIDE SEQUENCE</scope>
    <source>
        <strain evidence="2">SwB9</strain>
    </source>
</reference>
<accession>A0A8H2VS34</accession>
<evidence type="ECO:0000259" key="1">
    <source>
        <dbReference type="Pfam" id="PF00144"/>
    </source>
</evidence>
<organism evidence="2 3">
    <name type="scientific">Sclerotinia trifoliorum</name>
    <dbReference type="NCBI Taxonomy" id="28548"/>
    <lineage>
        <taxon>Eukaryota</taxon>
        <taxon>Fungi</taxon>
        <taxon>Dikarya</taxon>
        <taxon>Ascomycota</taxon>
        <taxon>Pezizomycotina</taxon>
        <taxon>Leotiomycetes</taxon>
        <taxon>Helotiales</taxon>
        <taxon>Sclerotiniaceae</taxon>
        <taxon>Sclerotinia</taxon>
    </lineage>
</organism>
<dbReference type="PANTHER" id="PTHR43319:SF3">
    <property type="entry name" value="BETA-LACTAMASE-RELATED DOMAIN-CONTAINING PROTEIN"/>
    <property type="match status" value="1"/>
</dbReference>
<dbReference type="Gene3D" id="3.40.710.10">
    <property type="entry name" value="DD-peptidase/beta-lactamase superfamily"/>
    <property type="match status" value="1"/>
</dbReference>
<dbReference type="Pfam" id="PF00144">
    <property type="entry name" value="Beta-lactamase"/>
    <property type="match status" value="1"/>
</dbReference>
<comment type="caution">
    <text evidence="2">The sequence shown here is derived from an EMBL/GenBank/DDBJ whole genome shotgun (WGS) entry which is preliminary data.</text>
</comment>
<dbReference type="OrthoDB" id="5946976at2759"/>
<sequence length="384" mass="42039">MQQQVHGYVDPKFREVSNTLQNYLENGEELGASIAVNINEETVVDIWGGFSTHDKTKAWERDTIVTVFSTTKAVCALAALILVDRGLLDINEKVYKYWPEFAAHGKSSIEIRHILSHTSGLSGWDVPMTMEDLFDLDRSVAKLAEQEPWWTPGSASGYHLYTYGFLIGQLVRKVTGKTLKDFVAQEIAGPLGADFEIGASEKNWNRISPLLFPVLDASASFPIDMTSIPARTFNNPALDATLVDTRKWREAEIGSVNGHGNALSITTMLSPISLGGEAKGVRFLSQKTIDLIFQEQSKGIDLVTGMSVRFGTGFALSGKDTDLKWLPEGRVCTWGGYGGSIVIMDLDRHLTISYAMNKMDATGGLGSDRTKAYVNAIYSAVGAL</sequence>
<proteinExistence type="predicted"/>
<name>A0A8H2VS34_9HELO</name>
<gene>
    <name evidence="2" type="ORF">SCLTRI_LOCUS3051</name>
</gene>
<dbReference type="PANTHER" id="PTHR43319">
    <property type="entry name" value="BETA-LACTAMASE-RELATED"/>
    <property type="match status" value="1"/>
</dbReference>
<keyword evidence="3" id="KW-1185">Reference proteome</keyword>
<protein>
    <submittedName>
        <fullName evidence="2">35f37254-113a-4b78-933a-d820862d6d17</fullName>
    </submittedName>
</protein>
<dbReference type="InterPro" id="IPR052907">
    <property type="entry name" value="Beta-lactamase/esterase"/>
</dbReference>
<dbReference type="InterPro" id="IPR012338">
    <property type="entry name" value="Beta-lactam/transpept-like"/>
</dbReference>
<dbReference type="EMBL" id="CAJHIA010000009">
    <property type="protein sequence ID" value="CAD6443259.1"/>
    <property type="molecule type" value="Genomic_DNA"/>
</dbReference>
<dbReference type="InterPro" id="IPR001466">
    <property type="entry name" value="Beta-lactam-related"/>
</dbReference>
<dbReference type="Proteomes" id="UP000624404">
    <property type="component" value="Unassembled WGS sequence"/>
</dbReference>
<dbReference type="SUPFAM" id="SSF56601">
    <property type="entry name" value="beta-lactamase/transpeptidase-like"/>
    <property type="match status" value="1"/>
</dbReference>
<evidence type="ECO:0000313" key="2">
    <source>
        <dbReference type="EMBL" id="CAD6443259.1"/>
    </source>
</evidence>
<dbReference type="AlphaFoldDB" id="A0A8H2VS34"/>